<organism evidence="1 2">
    <name type="scientific">Oenococcus oeni AWRIB429</name>
    <dbReference type="NCBI Taxonomy" id="655225"/>
    <lineage>
        <taxon>Bacteria</taxon>
        <taxon>Bacillati</taxon>
        <taxon>Bacillota</taxon>
        <taxon>Bacilli</taxon>
        <taxon>Lactobacillales</taxon>
        <taxon>Lactobacillaceae</taxon>
        <taxon>Oenococcus</taxon>
    </lineage>
</organism>
<protein>
    <submittedName>
        <fullName evidence="1">Uncharacterized protein</fullName>
    </submittedName>
</protein>
<proteinExistence type="predicted"/>
<sequence>MNYLIKTTDFNPWFFFAQKFKKISHLKQWFQGLWNLDKTKKPLNNLIWGI</sequence>
<comment type="caution">
    <text evidence="1">The sequence shown here is derived from an EMBL/GenBank/DDBJ whole genome shotgun (WGS) entry which is preliminary data.</text>
</comment>
<name>D3LBY1_OENOE</name>
<dbReference type="EMBL" id="ACSE01000031">
    <property type="protein sequence ID" value="EFD87587.1"/>
    <property type="molecule type" value="Genomic_DNA"/>
</dbReference>
<evidence type="ECO:0000313" key="1">
    <source>
        <dbReference type="EMBL" id="EFD87587.1"/>
    </source>
</evidence>
<reference evidence="1 2" key="1">
    <citation type="journal article" date="2010" name="Appl. Microbiol. Biotechnol.">
        <title>Genotypic diversity in Oenococcus oeni by high-density microarray comparative genome hybridization and whole genome sequencing.</title>
        <authorList>
            <person name="Borneman A.R."/>
            <person name="Bartowsky E.J."/>
            <person name="McCarthy J."/>
            <person name="Chambers P.J."/>
        </authorList>
    </citation>
    <scope>NUCLEOTIDE SEQUENCE [LARGE SCALE GENOMIC DNA]</scope>
    <source>
        <strain evidence="1 2">AWRIB429</strain>
    </source>
</reference>
<dbReference type="AlphaFoldDB" id="D3LBY1"/>
<accession>D3LBY1</accession>
<gene>
    <name evidence="1" type="ORF">AWRIB429_1861</name>
</gene>
<dbReference type="Proteomes" id="UP000003075">
    <property type="component" value="Unassembled WGS sequence"/>
</dbReference>
<evidence type="ECO:0000313" key="2">
    <source>
        <dbReference type="Proteomes" id="UP000003075"/>
    </source>
</evidence>